<dbReference type="SUPFAM" id="SSF52540">
    <property type="entry name" value="P-loop containing nucleoside triphosphate hydrolases"/>
    <property type="match status" value="1"/>
</dbReference>
<dbReference type="PROSITE" id="PS51420">
    <property type="entry name" value="RHO"/>
    <property type="match status" value="1"/>
</dbReference>
<dbReference type="InterPro" id="IPR025662">
    <property type="entry name" value="Sigma_54_int_dom_ATP-bd_1"/>
</dbReference>
<dbReference type="GeneID" id="14885096"/>
<dbReference type="Pfam" id="PF00071">
    <property type="entry name" value="Ras"/>
    <property type="match status" value="1"/>
</dbReference>
<keyword evidence="8" id="KW-1185">Reference proteome</keyword>
<evidence type="ECO:0000256" key="6">
    <source>
        <dbReference type="ARBA" id="ARBA00023288"/>
    </source>
</evidence>
<keyword evidence="3" id="KW-0547">Nucleotide-binding</keyword>
<dbReference type="Proteomes" id="UP000014680">
    <property type="component" value="Unassembled WGS sequence"/>
</dbReference>
<keyword evidence="2" id="KW-0813">Transport</keyword>
<evidence type="ECO:0000256" key="3">
    <source>
        <dbReference type="ARBA" id="ARBA00022741"/>
    </source>
</evidence>
<dbReference type="InterPro" id="IPR005225">
    <property type="entry name" value="Small_GTP-bd"/>
</dbReference>
<dbReference type="PROSITE" id="PS00675">
    <property type="entry name" value="SIGMA54_INTERACT_1"/>
    <property type="match status" value="1"/>
</dbReference>
<dbReference type="PROSITE" id="PS51419">
    <property type="entry name" value="RAB"/>
    <property type="match status" value="1"/>
</dbReference>
<evidence type="ECO:0000256" key="2">
    <source>
        <dbReference type="ARBA" id="ARBA00022448"/>
    </source>
</evidence>
<dbReference type="InterPro" id="IPR027417">
    <property type="entry name" value="P-loop_NTPase"/>
</dbReference>
<dbReference type="NCBIfam" id="TIGR00231">
    <property type="entry name" value="small_GTP"/>
    <property type="match status" value="1"/>
</dbReference>
<dbReference type="OMA" id="MNISSVY"/>
<evidence type="ECO:0000256" key="1">
    <source>
        <dbReference type="ARBA" id="ARBA00010142"/>
    </source>
</evidence>
<dbReference type="InterPro" id="IPR050227">
    <property type="entry name" value="Rab"/>
</dbReference>
<dbReference type="Gene3D" id="3.40.50.300">
    <property type="entry name" value="P-loop containing nucleotide triphosphate hydrolases"/>
    <property type="match status" value="1"/>
</dbReference>
<dbReference type="GO" id="GO:0005525">
    <property type="term" value="F:GTP binding"/>
    <property type="evidence" value="ECO:0007669"/>
    <property type="project" value="UniProtKB-KW"/>
</dbReference>
<evidence type="ECO:0000313" key="8">
    <source>
        <dbReference type="Proteomes" id="UP000014680"/>
    </source>
</evidence>
<dbReference type="OrthoDB" id="9989112at2759"/>
<dbReference type="EMBL" id="KB207015">
    <property type="protein sequence ID" value="ELP86117.1"/>
    <property type="molecule type" value="Genomic_DNA"/>
</dbReference>
<dbReference type="KEGG" id="eiv:EIN_327740"/>
<keyword evidence="4" id="KW-0653">Protein transport</keyword>
<dbReference type="RefSeq" id="XP_004185463.1">
    <property type="nucleotide sequence ID" value="XM_004185415.1"/>
</dbReference>
<sequence>MPSSNFDVLLKILVLGESGVGKTSITKRFCEGKFDEEVKNTVGVDFLSKFMEVNNKKVKCVLWDTAGQERFMNISSVYFRNTAGIIMVYDVNNSSSFEHLGQWFEEVKNKTTEGTAPSVVIVGNKKDMNHVSAIEPECVESLARKFGDAKWLECSALDGTGIETLFTTLVSEIINRLETTPKTEAQKTWNEKIKFELPPKKKGCC</sequence>
<dbReference type="VEuPathDB" id="AmoebaDB:EIN_327740"/>
<reference evidence="7 8" key="1">
    <citation type="submission" date="2012-10" db="EMBL/GenBank/DDBJ databases">
        <authorList>
            <person name="Zafar N."/>
            <person name="Inman J."/>
            <person name="Hall N."/>
            <person name="Lorenzi H."/>
            <person name="Caler E."/>
        </authorList>
    </citation>
    <scope>NUCLEOTIDE SEQUENCE [LARGE SCALE GENOMIC DNA]</scope>
    <source>
        <strain evidence="7 8">IP1</strain>
    </source>
</reference>
<dbReference type="GO" id="GO:0015031">
    <property type="term" value="P:protein transport"/>
    <property type="evidence" value="ECO:0007669"/>
    <property type="project" value="UniProtKB-KW"/>
</dbReference>
<keyword evidence="5" id="KW-0342">GTP-binding</keyword>
<dbReference type="InterPro" id="IPR001806">
    <property type="entry name" value="Small_GTPase"/>
</dbReference>
<dbReference type="SMART" id="SM00175">
    <property type="entry name" value="RAB"/>
    <property type="match status" value="1"/>
</dbReference>
<dbReference type="SMART" id="SM00173">
    <property type="entry name" value="RAS"/>
    <property type="match status" value="1"/>
</dbReference>
<evidence type="ECO:0000256" key="5">
    <source>
        <dbReference type="ARBA" id="ARBA00023134"/>
    </source>
</evidence>
<dbReference type="SMART" id="SM00174">
    <property type="entry name" value="RHO"/>
    <property type="match status" value="1"/>
</dbReference>
<evidence type="ECO:0000256" key="4">
    <source>
        <dbReference type="ARBA" id="ARBA00022927"/>
    </source>
</evidence>
<dbReference type="FunFam" id="3.40.50.300:FF:000808">
    <property type="entry name" value="Small GTP-binding protein, putative"/>
    <property type="match status" value="1"/>
</dbReference>
<dbReference type="GO" id="GO:0003924">
    <property type="term" value="F:GTPase activity"/>
    <property type="evidence" value="ECO:0007669"/>
    <property type="project" value="InterPro"/>
</dbReference>
<accession>A0A0A1TXK6</accession>
<dbReference type="AlphaFoldDB" id="A0A0A1TXK6"/>
<dbReference type="PROSITE" id="PS51421">
    <property type="entry name" value="RAS"/>
    <property type="match status" value="1"/>
</dbReference>
<dbReference type="PRINTS" id="PR00449">
    <property type="entry name" value="RASTRNSFRMNG"/>
</dbReference>
<evidence type="ECO:0000313" key="7">
    <source>
        <dbReference type="EMBL" id="ELP86117.1"/>
    </source>
</evidence>
<organism evidence="7 8">
    <name type="scientific">Entamoeba invadens IP1</name>
    <dbReference type="NCBI Taxonomy" id="370355"/>
    <lineage>
        <taxon>Eukaryota</taxon>
        <taxon>Amoebozoa</taxon>
        <taxon>Evosea</taxon>
        <taxon>Archamoebae</taxon>
        <taxon>Mastigamoebida</taxon>
        <taxon>Entamoebidae</taxon>
        <taxon>Entamoeba</taxon>
    </lineage>
</organism>
<name>A0A0A1TXK6_ENTIV</name>
<comment type="similarity">
    <text evidence="1">Belongs to the small GTPase superfamily. Rho family.</text>
</comment>
<proteinExistence type="inferred from homology"/>
<protein>
    <submittedName>
        <fullName evidence="7">Uncharacterized protein</fullName>
    </submittedName>
</protein>
<gene>
    <name evidence="7" type="ORF">EIN_327740</name>
</gene>
<keyword evidence="6" id="KW-0449">Lipoprotein</keyword>
<dbReference type="CDD" id="cd00154">
    <property type="entry name" value="Rab"/>
    <property type="match status" value="1"/>
</dbReference>
<dbReference type="PANTHER" id="PTHR47977">
    <property type="entry name" value="RAS-RELATED PROTEIN RAB"/>
    <property type="match status" value="1"/>
</dbReference>